<evidence type="ECO:0000313" key="2">
    <source>
        <dbReference type="Proteomes" id="UP001153636"/>
    </source>
</evidence>
<dbReference type="EMBL" id="OV651815">
    <property type="protein sequence ID" value="CAH1108946.1"/>
    <property type="molecule type" value="Genomic_DNA"/>
</dbReference>
<organism evidence="1 2">
    <name type="scientific">Psylliodes chrysocephalus</name>
    <dbReference type="NCBI Taxonomy" id="3402493"/>
    <lineage>
        <taxon>Eukaryota</taxon>
        <taxon>Metazoa</taxon>
        <taxon>Ecdysozoa</taxon>
        <taxon>Arthropoda</taxon>
        <taxon>Hexapoda</taxon>
        <taxon>Insecta</taxon>
        <taxon>Pterygota</taxon>
        <taxon>Neoptera</taxon>
        <taxon>Endopterygota</taxon>
        <taxon>Coleoptera</taxon>
        <taxon>Polyphaga</taxon>
        <taxon>Cucujiformia</taxon>
        <taxon>Chrysomeloidea</taxon>
        <taxon>Chrysomelidae</taxon>
        <taxon>Galerucinae</taxon>
        <taxon>Alticini</taxon>
        <taxon>Psylliodes</taxon>
    </lineage>
</organism>
<name>A0A9P0CVD2_9CUCU</name>
<accession>A0A9P0CVD2</accession>
<protein>
    <submittedName>
        <fullName evidence="1">Uncharacterized protein</fullName>
    </submittedName>
</protein>
<sequence>MSISNDDNEFEDGVEYHKKIEYLVKSLKSTGAAPKDKRGLHGKQENSLSIETKSAVREHINSFKGRNGHYSLNRTSKLYLPKDLCVKKTNNMFCELNSTSKLSYESYRTIFNHDFNIGFGYLRTNTCSTCDEFVVKLKGLEAEKRRASNDKDVKKITKKN</sequence>
<dbReference type="OrthoDB" id="10065911at2759"/>
<keyword evidence="2" id="KW-1185">Reference proteome</keyword>
<gene>
    <name evidence="1" type="ORF">PSYICH_LOCUS9610</name>
</gene>
<dbReference type="Proteomes" id="UP001153636">
    <property type="component" value="Chromosome 3"/>
</dbReference>
<dbReference type="PANTHER" id="PTHR10773:SF19">
    <property type="match status" value="1"/>
</dbReference>
<dbReference type="AlphaFoldDB" id="A0A9P0CVD2"/>
<reference evidence="1" key="1">
    <citation type="submission" date="2022-01" db="EMBL/GenBank/DDBJ databases">
        <authorList>
            <person name="King R."/>
        </authorList>
    </citation>
    <scope>NUCLEOTIDE SEQUENCE</scope>
</reference>
<evidence type="ECO:0000313" key="1">
    <source>
        <dbReference type="EMBL" id="CAH1108946.1"/>
    </source>
</evidence>
<dbReference type="PANTHER" id="PTHR10773">
    <property type="entry name" value="DNA-DIRECTED RNA POLYMERASES I, II, AND III SUBUNIT RPABC2"/>
    <property type="match status" value="1"/>
</dbReference>
<proteinExistence type="predicted"/>